<keyword evidence="2" id="KW-0472">Membrane</keyword>
<organism evidence="3 4">
    <name type="scientific">Ramlibacter albus</name>
    <dbReference type="NCBI Taxonomy" id="2079448"/>
    <lineage>
        <taxon>Bacteria</taxon>
        <taxon>Pseudomonadati</taxon>
        <taxon>Pseudomonadota</taxon>
        <taxon>Betaproteobacteria</taxon>
        <taxon>Burkholderiales</taxon>
        <taxon>Comamonadaceae</taxon>
        <taxon>Ramlibacter</taxon>
    </lineage>
</organism>
<sequence>MFLGHFAVAYAAKPLAARISLGTAFLCAQFLDLLWPTLLLAGVETVRIAPAGSTVPLVFESYPYSHSLVAALFWAALVALVHFAFRRSKVGALVVGALVVSHWLLDLVVHVPDLPLVPGGDVKWGFGLWQWKGAALAVELALFGCGVYLYTRATRPLDGTGRWAHVALVAFLAVIQFANVFGPPPPGVSPIAWVGQAQWLLVAWAYWVDSRRRPVAAAPACPGAPTLTPAGYPPPAPHAPTPSPRRAP</sequence>
<dbReference type="EMBL" id="JACORU010000009">
    <property type="protein sequence ID" value="MBC5767096.1"/>
    <property type="molecule type" value="Genomic_DNA"/>
</dbReference>
<dbReference type="Proteomes" id="UP000596827">
    <property type="component" value="Unassembled WGS sequence"/>
</dbReference>
<gene>
    <name evidence="3" type="ORF">H8R02_21700</name>
</gene>
<feature type="transmembrane region" description="Helical" evidence="2">
    <location>
        <begin position="21"/>
        <end position="43"/>
    </location>
</feature>
<name>A0A923MCM9_9BURK</name>
<evidence type="ECO:0000256" key="1">
    <source>
        <dbReference type="SAM" id="MobiDB-lite"/>
    </source>
</evidence>
<feature type="region of interest" description="Disordered" evidence="1">
    <location>
        <begin position="224"/>
        <end position="248"/>
    </location>
</feature>
<evidence type="ECO:0000256" key="2">
    <source>
        <dbReference type="SAM" id="Phobius"/>
    </source>
</evidence>
<feature type="compositionally biased region" description="Pro residues" evidence="1">
    <location>
        <begin position="231"/>
        <end position="248"/>
    </location>
</feature>
<evidence type="ECO:0000313" key="3">
    <source>
        <dbReference type="EMBL" id="MBC5767096.1"/>
    </source>
</evidence>
<feature type="transmembrane region" description="Helical" evidence="2">
    <location>
        <begin position="63"/>
        <end position="85"/>
    </location>
</feature>
<keyword evidence="2" id="KW-0812">Transmembrane</keyword>
<protein>
    <recommendedName>
        <fullName evidence="5">Metal-dependent hydrolase</fullName>
    </recommendedName>
</protein>
<proteinExistence type="predicted"/>
<accession>A0A923MCM9</accession>
<feature type="transmembrane region" description="Helical" evidence="2">
    <location>
        <begin position="92"/>
        <end position="111"/>
    </location>
</feature>
<comment type="caution">
    <text evidence="3">The sequence shown here is derived from an EMBL/GenBank/DDBJ whole genome shotgun (WGS) entry which is preliminary data.</text>
</comment>
<dbReference type="RefSeq" id="WP_187083588.1">
    <property type="nucleotide sequence ID" value="NZ_JACORU010000009.1"/>
</dbReference>
<feature type="transmembrane region" description="Helical" evidence="2">
    <location>
        <begin position="163"/>
        <end position="182"/>
    </location>
</feature>
<dbReference type="AlphaFoldDB" id="A0A923MCM9"/>
<keyword evidence="2" id="KW-1133">Transmembrane helix</keyword>
<evidence type="ECO:0000313" key="4">
    <source>
        <dbReference type="Proteomes" id="UP000596827"/>
    </source>
</evidence>
<feature type="transmembrane region" description="Helical" evidence="2">
    <location>
        <begin position="131"/>
        <end position="151"/>
    </location>
</feature>
<keyword evidence="4" id="KW-1185">Reference proteome</keyword>
<feature type="transmembrane region" description="Helical" evidence="2">
    <location>
        <begin position="188"/>
        <end position="207"/>
    </location>
</feature>
<reference evidence="3" key="1">
    <citation type="submission" date="2020-08" db="EMBL/GenBank/DDBJ databases">
        <title>Ramlibacter sp. GTP1 16S ribosomal RNA gene genome sequencing and assembly.</title>
        <authorList>
            <person name="Kang M."/>
        </authorList>
    </citation>
    <scope>NUCLEOTIDE SEQUENCE</scope>
    <source>
        <strain evidence="3">GTP1</strain>
    </source>
</reference>
<evidence type="ECO:0008006" key="5">
    <source>
        <dbReference type="Google" id="ProtNLM"/>
    </source>
</evidence>